<dbReference type="Proteomes" id="UP001217178">
    <property type="component" value="Unassembled WGS sequence"/>
</dbReference>
<gene>
    <name evidence="2" type="ORF">PSI23_10800</name>
</gene>
<feature type="non-terminal residue" evidence="2">
    <location>
        <position position="319"/>
    </location>
</feature>
<evidence type="ECO:0000256" key="1">
    <source>
        <dbReference type="SAM" id="MobiDB-lite"/>
    </source>
</evidence>
<proteinExistence type="predicted"/>
<accession>A0ABT5LH05</accession>
<protein>
    <submittedName>
        <fullName evidence="2">Uncharacterized protein</fullName>
    </submittedName>
</protein>
<feature type="region of interest" description="Disordered" evidence="1">
    <location>
        <begin position="98"/>
        <end position="117"/>
    </location>
</feature>
<comment type="caution">
    <text evidence="2">The sequence shown here is derived from an EMBL/GenBank/DDBJ whole genome shotgun (WGS) entry which is preliminary data.</text>
</comment>
<dbReference type="EMBL" id="JAQRFI010000022">
    <property type="protein sequence ID" value="MDC9589771.1"/>
    <property type="molecule type" value="Genomic_DNA"/>
</dbReference>
<reference evidence="2 3" key="1">
    <citation type="submission" date="2023-02" db="EMBL/GenBank/DDBJ databases">
        <title>Entomopathogenic bacteria.</title>
        <authorList>
            <person name="Machado R.A."/>
        </authorList>
    </citation>
    <scope>NUCLEOTIDE SEQUENCE [LARGE SCALE GENOMIC DNA]</scope>
    <source>
        <strain evidence="2 3">XENO-10</strain>
    </source>
</reference>
<name>A0ABT5LH05_9GAMM</name>
<organism evidence="2 3">
    <name type="scientific">Xenorhabdus yunnanensis</name>
    <dbReference type="NCBI Taxonomy" id="3025878"/>
    <lineage>
        <taxon>Bacteria</taxon>
        <taxon>Pseudomonadati</taxon>
        <taxon>Pseudomonadota</taxon>
        <taxon>Gammaproteobacteria</taxon>
        <taxon>Enterobacterales</taxon>
        <taxon>Morganellaceae</taxon>
        <taxon>Xenorhabdus</taxon>
    </lineage>
</organism>
<sequence>MRLSLTKIEMLWGLERQYKSHWLRYILLKNRSFEGEKMSCCENDRTLGNRPMRRGAPGESAYEFWKEHQPLGTDTSECAFEKFMEGKPGESAYEFWKSRQPPGSDTSEQAFADSMKGKDGISVEDKIRAKDQSIITTETIVDKTHKTMAIGVQLSSKKENTLTLENDGLFSPMNTGGQLFFDKKAFAGTGTKDEPYQVKIKSGGANILGMNDDGLYAPLSFNTPGFEVDEHVIHLSMSKKAGNALTLEQDGLFSPQNEDGKLFFDPLYFKGTGTKTDPYQVSINSDPPSIVSWSINGIYAPLAFDSNAFKVYQGYDVYL</sequence>
<evidence type="ECO:0000313" key="3">
    <source>
        <dbReference type="Proteomes" id="UP001217178"/>
    </source>
</evidence>
<evidence type="ECO:0000313" key="2">
    <source>
        <dbReference type="EMBL" id="MDC9589771.1"/>
    </source>
</evidence>
<dbReference type="RefSeq" id="WP_273555087.1">
    <property type="nucleotide sequence ID" value="NZ_JAQRFI010000022.1"/>
</dbReference>
<keyword evidence="3" id="KW-1185">Reference proteome</keyword>